<dbReference type="GeneTree" id="ENSGT00940000158520"/>
<dbReference type="OMA" id="EYIQPQA"/>
<dbReference type="PROSITE" id="PS50132">
    <property type="entry name" value="RGS"/>
    <property type="match status" value="1"/>
</dbReference>
<evidence type="ECO:0000313" key="6">
    <source>
        <dbReference type="Xenbase" id="XB-GENE-992598"/>
    </source>
</evidence>
<protein>
    <submittedName>
        <fullName evidence="3 5">Regulator of G-protein signaling 13</fullName>
    </submittedName>
</protein>
<dbReference type="Reactome" id="R-XTR-418594">
    <property type="pathway name" value="G alpha (i) signalling events"/>
</dbReference>
<dbReference type="CTD" id="6003"/>
<dbReference type="Gene3D" id="1.10.167.10">
    <property type="entry name" value="Regulator of G-protein Signalling 4, domain 2"/>
    <property type="match status" value="1"/>
</dbReference>
<comment type="function">
    <text evidence="1">Regulates G protein-coupled receptor signaling cascades, including signaling downstream of the N-formylpeptide chemoattractant receptors and leukotriene receptors. Inhibits B cell chemotaxis. Inhibits signal transduction by increasing the GTPase activity of G protein alpha subunits, thereby driving them into their inactive GDP-bound form.</text>
</comment>
<dbReference type="PANTHER" id="PTHR10845">
    <property type="entry name" value="REGULATOR OF G PROTEIN SIGNALING"/>
    <property type="match status" value="1"/>
</dbReference>
<dbReference type="PRINTS" id="PR01301">
    <property type="entry name" value="RGSPROTEIN"/>
</dbReference>
<dbReference type="FunFam" id="1.10.167.10:FF:000001">
    <property type="entry name" value="Putative regulator of g-protein signaling 12"/>
    <property type="match status" value="1"/>
</dbReference>
<evidence type="ECO:0000313" key="4">
    <source>
        <dbReference type="Proteomes" id="UP000008143"/>
    </source>
</evidence>
<dbReference type="InterPro" id="IPR044926">
    <property type="entry name" value="RGS_subdomain_2"/>
</dbReference>
<dbReference type="Pfam" id="PF00615">
    <property type="entry name" value="RGS"/>
    <property type="match status" value="1"/>
</dbReference>
<dbReference type="PANTHER" id="PTHR10845:SF32">
    <property type="entry name" value="REGULATOR OF G-PROTEIN SIGNALING 13"/>
    <property type="match status" value="1"/>
</dbReference>
<dbReference type="KEGG" id="xtr:100486196"/>
<dbReference type="Ensembl" id="ENSXETT00000079851">
    <property type="protein sequence ID" value="ENSXETP00000095666"/>
    <property type="gene ID" value="ENSXETG00000036070"/>
</dbReference>
<reference evidence="5" key="3">
    <citation type="submission" date="2025-04" db="UniProtKB">
        <authorList>
            <consortium name="RefSeq"/>
        </authorList>
    </citation>
    <scope>IDENTIFICATION</scope>
    <source>
        <strain evidence="5">Nigerian</strain>
        <tissue evidence="5">Liver and blood</tissue>
    </source>
</reference>
<keyword evidence="4" id="KW-1185">Reference proteome</keyword>
<reference evidence="3" key="1">
    <citation type="journal article" date="2010" name="Science">
        <title>The genome of the Western clawed frog Xenopus tropicalis.</title>
        <authorList>
            <person name="Hellsten U."/>
            <person name="Harland R.M."/>
            <person name="Gilchrist M.J."/>
            <person name="Hendrix D."/>
            <person name="Jurka J."/>
            <person name="Kapitonov V."/>
            <person name="Ovcharenko I."/>
            <person name="Putnam N.H."/>
            <person name="Shu S."/>
            <person name="Taher L."/>
            <person name="Blitz I.L."/>
            <person name="Blumberg B."/>
            <person name="Dichmann D.S."/>
            <person name="Dubchak I."/>
            <person name="Amaya E."/>
            <person name="Detter J.C."/>
            <person name="Fletcher R."/>
            <person name="Gerhard D.S."/>
            <person name="Goodstein D."/>
            <person name="Graves T."/>
            <person name="Grigoriev I.V."/>
            <person name="Grimwood J."/>
            <person name="Kawashima T."/>
            <person name="Lindquist E."/>
            <person name="Lucas S.M."/>
            <person name="Mead P.E."/>
            <person name="Mitros T."/>
            <person name="Ogino H."/>
            <person name="Ohta Y."/>
            <person name="Poliakov A.V."/>
            <person name="Pollet N."/>
            <person name="Robert J."/>
            <person name="Salamov A."/>
            <person name="Sater A.K."/>
            <person name="Schmutz J."/>
            <person name="Terry A."/>
            <person name="Vize P.D."/>
            <person name="Warren W.C."/>
            <person name="Wells D."/>
            <person name="Wills A."/>
            <person name="Wilson R.K."/>
            <person name="Zimmerman L.B."/>
            <person name="Zorn A.M."/>
            <person name="Grainger R."/>
            <person name="Grammer T."/>
            <person name="Khokha M.K."/>
            <person name="Richardson P.M."/>
            <person name="Rokhsar D.S."/>
        </authorList>
    </citation>
    <scope>NUCLEOTIDE SEQUENCE [LARGE SCALE GENOMIC DNA]</scope>
    <source>
        <strain evidence="3">Nigerian</strain>
    </source>
</reference>
<dbReference type="Reactome" id="R-XTR-416476">
    <property type="pathway name" value="G alpha (q) signalling events"/>
</dbReference>
<evidence type="ECO:0000313" key="5">
    <source>
        <dbReference type="RefSeq" id="XP_002939125.2"/>
    </source>
</evidence>
<dbReference type="RefSeq" id="XP_002939125.2">
    <property type="nucleotide sequence ID" value="XM_002939079.5"/>
</dbReference>
<dbReference type="Xenbase" id="XB-GENE-992598">
    <property type="gene designation" value="rgs13"/>
</dbReference>
<dbReference type="InterPro" id="IPR016137">
    <property type="entry name" value="RGS"/>
</dbReference>
<accession>A0A6I8SLE9</accession>
<evidence type="ECO:0000259" key="2">
    <source>
        <dbReference type="PROSITE" id="PS50132"/>
    </source>
</evidence>
<reference evidence="3" key="2">
    <citation type="submission" date="2020-05" db="UniProtKB">
        <authorList>
            <consortium name="Ensembl"/>
        </authorList>
    </citation>
    <scope>IDENTIFICATION</scope>
</reference>
<evidence type="ECO:0000256" key="1">
    <source>
        <dbReference type="ARBA" id="ARBA00053238"/>
    </source>
</evidence>
<sequence>MVCWVCKQSSSRGSRSGTKKNSLHISLEETLQWAESFQKMMSTQYGPAVYAAYLKTEFSDENIEFWFACERYKNITSRWRRTLKAKKLYKTYIKPNSPREINIDSPTREALEKEIQQPTPKSFDEAQIIVLRHMERDSYPRFLASNVYQNIVSNLHDKI</sequence>
<feature type="domain" description="RGS" evidence="2">
    <location>
        <begin position="36"/>
        <end position="152"/>
    </location>
</feature>
<dbReference type="AlphaFoldDB" id="A0A6I8SLE9"/>
<evidence type="ECO:0000313" key="3">
    <source>
        <dbReference type="Ensembl" id="ENSXETP00000095666"/>
    </source>
</evidence>
<dbReference type="OrthoDB" id="196547at2759"/>
<name>A0A6I8SLE9_XENTR</name>
<dbReference type="InterPro" id="IPR036305">
    <property type="entry name" value="RGS_sf"/>
</dbReference>
<dbReference type="SUPFAM" id="SSF48097">
    <property type="entry name" value="Regulator of G-protein signaling, RGS"/>
    <property type="match status" value="1"/>
</dbReference>
<dbReference type="Proteomes" id="UP000008143">
    <property type="component" value="Chromosome 4"/>
</dbReference>
<dbReference type="AGR" id="Xenbase:XB-GENE-992598"/>
<dbReference type="Bgee" id="ENSXETG00000036070">
    <property type="expression patterns" value="Expressed in heart and 3 other cell types or tissues"/>
</dbReference>
<gene>
    <name evidence="3 5 6" type="primary">rgs13</name>
</gene>
<dbReference type="GeneID" id="100486196"/>
<organism evidence="3">
    <name type="scientific">Xenopus tropicalis</name>
    <name type="common">Western clawed frog</name>
    <name type="synonym">Silurana tropicalis</name>
    <dbReference type="NCBI Taxonomy" id="8364"/>
    <lineage>
        <taxon>Eukaryota</taxon>
        <taxon>Metazoa</taxon>
        <taxon>Chordata</taxon>
        <taxon>Craniata</taxon>
        <taxon>Vertebrata</taxon>
        <taxon>Euteleostomi</taxon>
        <taxon>Amphibia</taxon>
        <taxon>Batrachia</taxon>
        <taxon>Anura</taxon>
        <taxon>Pipoidea</taxon>
        <taxon>Pipidae</taxon>
        <taxon>Xenopodinae</taxon>
        <taxon>Xenopus</taxon>
        <taxon>Silurana</taxon>
    </lineage>
</organism>
<proteinExistence type="predicted"/>
<dbReference type="SMART" id="SM00315">
    <property type="entry name" value="RGS"/>
    <property type="match status" value="1"/>
</dbReference>